<feature type="transmembrane region" description="Helical" evidence="1">
    <location>
        <begin position="84"/>
        <end position="103"/>
    </location>
</feature>
<name>A0ABD6F075_9BILA</name>
<evidence type="ECO:0000313" key="3">
    <source>
        <dbReference type="Proteomes" id="UP001608902"/>
    </source>
</evidence>
<proteinExistence type="predicted"/>
<keyword evidence="1" id="KW-1133">Transmembrane helix</keyword>
<keyword evidence="1" id="KW-0472">Membrane</keyword>
<gene>
    <name evidence="2" type="ORF">AB6A40_009126</name>
</gene>
<reference evidence="2 3" key="1">
    <citation type="submission" date="2024-08" db="EMBL/GenBank/DDBJ databases">
        <title>Gnathostoma spinigerum genome.</title>
        <authorList>
            <person name="Gonzalez-Bertolin B."/>
            <person name="Monzon S."/>
            <person name="Zaballos A."/>
            <person name="Jimenez P."/>
            <person name="Dekumyoy P."/>
            <person name="Varona S."/>
            <person name="Cuesta I."/>
            <person name="Sumanam S."/>
            <person name="Adisakwattana P."/>
            <person name="Gasser R.B."/>
            <person name="Hernandez-Gonzalez A."/>
            <person name="Young N.D."/>
            <person name="Perteguer M.J."/>
        </authorList>
    </citation>
    <scope>NUCLEOTIDE SEQUENCE [LARGE SCALE GENOMIC DNA]</scope>
    <source>
        <strain evidence="2">AL3</strain>
        <tissue evidence="2">Liver</tissue>
    </source>
</reference>
<dbReference type="EMBL" id="JBGFUD010009257">
    <property type="protein sequence ID" value="MFH4982417.1"/>
    <property type="molecule type" value="Genomic_DNA"/>
</dbReference>
<keyword evidence="3" id="KW-1185">Reference proteome</keyword>
<dbReference type="Proteomes" id="UP001608902">
    <property type="component" value="Unassembled WGS sequence"/>
</dbReference>
<evidence type="ECO:0000313" key="2">
    <source>
        <dbReference type="EMBL" id="MFH4982417.1"/>
    </source>
</evidence>
<evidence type="ECO:0000256" key="1">
    <source>
        <dbReference type="SAM" id="Phobius"/>
    </source>
</evidence>
<dbReference type="AlphaFoldDB" id="A0ABD6F075"/>
<comment type="caution">
    <text evidence="2">The sequence shown here is derived from an EMBL/GenBank/DDBJ whole genome shotgun (WGS) entry which is preliminary data.</text>
</comment>
<keyword evidence="1" id="KW-0812">Transmembrane</keyword>
<organism evidence="2 3">
    <name type="scientific">Gnathostoma spinigerum</name>
    <dbReference type="NCBI Taxonomy" id="75299"/>
    <lineage>
        <taxon>Eukaryota</taxon>
        <taxon>Metazoa</taxon>
        <taxon>Ecdysozoa</taxon>
        <taxon>Nematoda</taxon>
        <taxon>Chromadorea</taxon>
        <taxon>Rhabditida</taxon>
        <taxon>Spirurina</taxon>
        <taxon>Gnathostomatomorpha</taxon>
        <taxon>Gnathostomatoidea</taxon>
        <taxon>Gnathostomatidae</taxon>
        <taxon>Gnathostoma</taxon>
    </lineage>
</organism>
<protein>
    <submittedName>
        <fullName evidence="2">Uncharacterized protein</fullName>
    </submittedName>
</protein>
<accession>A0ABD6F075</accession>
<sequence length="104" mass="11888">MFLELLKNKQSYEHRTLHRTSSILGTTLNETVTGRSVRTTKHSSQTETVCRHADCFKVGKRNDQTIGRSAVLQGVHNYFAITSYYSLCVLNMPIFCYSILSLLR</sequence>